<dbReference type="PANTHER" id="PTHR45436">
    <property type="entry name" value="SENSOR HISTIDINE KINASE YKOH"/>
    <property type="match status" value="1"/>
</dbReference>
<comment type="caution">
    <text evidence="11">The sequence shown here is derived from an EMBL/GenBank/DDBJ whole genome shotgun (WGS) entry which is preliminary data.</text>
</comment>
<name>A0ABQ5PZA6_9BACT</name>
<protein>
    <recommendedName>
        <fullName evidence="3">histidine kinase</fullName>
        <ecNumber evidence="3">2.7.13.3</ecNumber>
    </recommendedName>
</protein>
<dbReference type="SMART" id="SM00387">
    <property type="entry name" value="HATPase_c"/>
    <property type="match status" value="1"/>
</dbReference>
<evidence type="ECO:0000256" key="8">
    <source>
        <dbReference type="ARBA" id="ARBA00022989"/>
    </source>
</evidence>
<accession>A0ABQ5PZA6</accession>
<dbReference type="InterPro" id="IPR004358">
    <property type="entry name" value="Sig_transdc_His_kin-like_C"/>
</dbReference>
<feature type="domain" description="Histidine kinase" evidence="10">
    <location>
        <begin position="248"/>
        <end position="463"/>
    </location>
</feature>
<evidence type="ECO:0000313" key="12">
    <source>
        <dbReference type="Proteomes" id="UP001165044"/>
    </source>
</evidence>
<evidence type="ECO:0000259" key="10">
    <source>
        <dbReference type="PROSITE" id="PS50109"/>
    </source>
</evidence>
<comment type="subcellular location">
    <subcellularLocation>
        <location evidence="2">Membrane</location>
    </subcellularLocation>
</comment>
<keyword evidence="7 11" id="KW-0418">Kinase</keyword>
<organism evidence="11 12">
    <name type="scientific">Geothrix edaphica</name>
    <dbReference type="NCBI Taxonomy" id="2927976"/>
    <lineage>
        <taxon>Bacteria</taxon>
        <taxon>Pseudomonadati</taxon>
        <taxon>Acidobacteriota</taxon>
        <taxon>Holophagae</taxon>
        <taxon>Holophagales</taxon>
        <taxon>Holophagaceae</taxon>
        <taxon>Geothrix</taxon>
    </lineage>
</organism>
<dbReference type="GO" id="GO:0016301">
    <property type="term" value="F:kinase activity"/>
    <property type="evidence" value="ECO:0007669"/>
    <property type="project" value="UniProtKB-KW"/>
</dbReference>
<dbReference type="InterPro" id="IPR050428">
    <property type="entry name" value="TCS_sensor_his_kinase"/>
</dbReference>
<dbReference type="CDD" id="cd00082">
    <property type="entry name" value="HisKA"/>
    <property type="match status" value="1"/>
</dbReference>
<evidence type="ECO:0000256" key="5">
    <source>
        <dbReference type="ARBA" id="ARBA00022679"/>
    </source>
</evidence>
<keyword evidence="6" id="KW-0812">Transmembrane</keyword>
<evidence type="ECO:0000256" key="6">
    <source>
        <dbReference type="ARBA" id="ARBA00022692"/>
    </source>
</evidence>
<dbReference type="InterPro" id="IPR003594">
    <property type="entry name" value="HATPase_dom"/>
</dbReference>
<keyword evidence="4" id="KW-0597">Phosphoprotein</keyword>
<dbReference type="InterPro" id="IPR013727">
    <property type="entry name" value="2CSK_N"/>
</dbReference>
<dbReference type="CDD" id="cd00075">
    <property type="entry name" value="HATPase"/>
    <property type="match status" value="1"/>
</dbReference>
<dbReference type="Pfam" id="PF00512">
    <property type="entry name" value="HisKA"/>
    <property type="match status" value="1"/>
</dbReference>
<dbReference type="InterPro" id="IPR036890">
    <property type="entry name" value="HATPase_C_sf"/>
</dbReference>
<dbReference type="InterPro" id="IPR036097">
    <property type="entry name" value="HisK_dim/P_sf"/>
</dbReference>
<keyword evidence="9" id="KW-0472">Membrane</keyword>
<evidence type="ECO:0000256" key="1">
    <source>
        <dbReference type="ARBA" id="ARBA00000085"/>
    </source>
</evidence>
<comment type="catalytic activity">
    <reaction evidence="1">
        <text>ATP + protein L-histidine = ADP + protein N-phospho-L-histidine.</text>
        <dbReference type="EC" id="2.7.13.3"/>
    </reaction>
</comment>
<dbReference type="SUPFAM" id="SSF55874">
    <property type="entry name" value="ATPase domain of HSP90 chaperone/DNA topoisomerase II/histidine kinase"/>
    <property type="match status" value="1"/>
</dbReference>
<evidence type="ECO:0000313" key="11">
    <source>
        <dbReference type="EMBL" id="GLH67722.1"/>
    </source>
</evidence>
<dbReference type="EC" id="2.7.13.3" evidence="3"/>
<keyword evidence="8" id="KW-1133">Transmembrane helix</keyword>
<keyword evidence="5" id="KW-0808">Transferase</keyword>
<dbReference type="InterPro" id="IPR003661">
    <property type="entry name" value="HisK_dim/P_dom"/>
</dbReference>
<dbReference type="EMBL" id="BSDC01000002">
    <property type="protein sequence ID" value="GLH67722.1"/>
    <property type="molecule type" value="Genomic_DNA"/>
</dbReference>
<dbReference type="PANTHER" id="PTHR45436:SF1">
    <property type="entry name" value="SENSOR PROTEIN QSEC"/>
    <property type="match status" value="1"/>
</dbReference>
<dbReference type="Pfam" id="PF02518">
    <property type="entry name" value="HATPase_c"/>
    <property type="match status" value="1"/>
</dbReference>
<evidence type="ECO:0000256" key="9">
    <source>
        <dbReference type="ARBA" id="ARBA00023136"/>
    </source>
</evidence>
<gene>
    <name evidence="11" type="ORF">GETHED_20860</name>
</gene>
<reference evidence="11" key="1">
    <citation type="journal article" date="2023" name="Antonie Van Leeuwenhoek">
        <title>Mesoterricola silvestris gen. nov., sp. nov., Mesoterricola sediminis sp. nov., Geothrix oryzae sp. nov., Geothrix edaphica sp. nov., Geothrix rubra sp. nov., and Geothrix limicola sp. nov., six novel members of Acidobacteriota isolated from soils.</title>
        <authorList>
            <person name="Itoh H."/>
            <person name="Sugisawa Y."/>
            <person name="Mise K."/>
            <person name="Xu Z."/>
            <person name="Kuniyasu M."/>
            <person name="Ushijima N."/>
            <person name="Kawano K."/>
            <person name="Kobayashi E."/>
            <person name="Shiratori Y."/>
            <person name="Masuda Y."/>
            <person name="Senoo K."/>
        </authorList>
    </citation>
    <scope>NUCLEOTIDE SEQUENCE</scope>
    <source>
        <strain evidence="11">Red802</strain>
    </source>
</reference>
<dbReference type="Gene3D" id="3.30.565.10">
    <property type="entry name" value="Histidine kinase-like ATPase, C-terminal domain"/>
    <property type="match status" value="1"/>
</dbReference>
<sequence length="465" mass="50417">MRSDRALSLRARLLLWLLVPLGGLALMNLALARREARRTADMVQDRLLLGSARIIAQQIRFEDGLLDVAIPPAALELFQSGAQDRVYYRIASPQGVLLSGYAELPSPAEAPRPEESVYFQTEVRGEPVRVVAYAQPVFAAPAEGPVIIEVAQTLQDHDQLARKLWTTTLRQDLWTLALAGLLIWFALRRGLKDILRLRDEVGRRTPGSLEPLRSGPMPQELQPLVGALNGYIQRLDAQMAVRSRFIANASHQLRTPFAVLQTQASHGLRSADPALKDEVLEAMSGSVRQGTRLVNQLLALSRAEAGTLAHRPGERVDLADLAQRVLEEQATLAQSRNIDLGFDRPEGRLDLAAPSAMLHELVANLVDNALRYTPPGGRVTLALRRADGAPVLAIEDNGPGIPPADRVRVFERFCRLGNDDTPGCGLGLSIVQEVARALGAEVRLSDPASGSGLVVTVAFPAGLAG</sequence>
<evidence type="ECO:0000256" key="3">
    <source>
        <dbReference type="ARBA" id="ARBA00012438"/>
    </source>
</evidence>
<dbReference type="RefSeq" id="WP_285609039.1">
    <property type="nucleotide sequence ID" value="NZ_BSDC01000002.1"/>
</dbReference>
<evidence type="ECO:0000256" key="4">
    <source>
        <dbReference type="ARBA" id="ARBA00022553"/>
    </source>
</evidence>
<evidence type="ECO:0000256" key="7">
    <source>
        <dbReference type="ARBA" id="ARBA00022777"/>
    </source>
</evidence>
<proteinExistence type="predicted"/>
<evidence type="ECO:0000256" key="2">
    <source>
        <dbReference type="ARBA" id="ARBA00004370"/>
    </source>
</evidence>
<dbReference type="Pfam" id="PF08521">
    <property type="entry name" value="2CSK_N"/>
    <property type="match status" value="1"/>
</dbReference>
<dbReference type="SUPFAM" id="SSF47384">
    <property type="entry name" value="Homodimeric domain of signal transducing histidine kinase"/>
    <property type="match status" value="1"/>
</dbReference>
<dbReference type="PRINTS" id="PR00344">
    <property type="entry name" value="BCTRLSENSOR"/>
</dbReference>
<keyword evidence="12" id="KW-1185">Reference proteome</keyword>
<dbReference type="PROSITE" id="PS50109">
    <property type="entry name" value="HIS_KIN"/>
    <property type="match status" value="1"/>
</dbReference>
<dbReference type="SMART" id="SM00388">
    <property type="entry name" value="HisKA"/>
    <property type="match status" value="1"/>
</dbReference>
<dbReference type="Gene3D" id="1.10.287.130">
    <property type="match status" value="1"/>
</dbReference>
<dbReference type="InterPro" id="IPR005467">
    <property type="entry name" value="His_kinase_dom"/>
</dbReference>
<dbReference type="Proteomes" id="UP001165044">
    <property type="component" value="Unassembled WGS sequence"/>
</dbReference>